<dbReference type="AlphaFoldDB" id="A0A9D3P1U7"/>
<dbReference type="InterPro" id="IPR001858">
    <property type="entry name" value="Phosphatidylethanolamine-bd_CS"/>
</dbReference>
<gene>
    <name evidence="3" type="ORF">KOW79_003918</name>
</gene>
<dbReference type="SUPFAM" id="SSF49777">
    <property type="entry name" value="PEBP-like"/>
    <property type="match status" value="1"/>
</dbReference>
<dbReference type="InterPro" id="IPR036610">
    <property type="entry name" value="PEBP-like_sf"/>
</dbReference>
<organism evidence="3 4">
    <name type="scientific">Hemibagrus wyckioides</name>
    <dbReference type="NCBI Taxonomy" id="337641"/>
    <lineage>
        <taxon>Eukaryota</taxon>
        <taxon>Metazoa</taxon>
        <taxon>Chordata</taxon>
        <taxon>Craniata</taxon>
        <taxon>Vertebrata</taxon>
        <taxon>Euteleostomi</taxon>
        <taxon>Actinopterygii</taxon>
        <taxon>Neopterygii</taxon>
        <taxon>Teleostei</taxon>
        <taxon>Ostariophysi</taxon>
        <taxon>Siluriformes</taxon>
        <taxon>Bagridae</taxon>
        <taxon>Hemibagrus</taxon>
    </lineage>
</organism>
<keyword evidence="4" id="KW-1185">Reference proteome</keyword>
<evidence type="ECO:0000313" key="3">
    <source>
        <dbReference type="EMBL" id="KAG7332084.1"/>
    </source>
</evidence>
<feature type="chain" id="PRO_5039368471" description="Phosphatidylethanolamine-binding protein 4" evidence="2">
    <location>
        <begin position="38"/>
        <end position="215"/>
    </location>
</feature>
<comment type="similarity">
    <text evidence="1">Belongs to the phosphatidylethanolamine-binding protein family.</text>
</comment>
<feature type="signal peptide" evidence="2">
    <location>
        <begin position="1"/>
        <end position="37"/>
    </location>
</feature>
<accession>A0A9D3P1U7</accession>
<keyword evidence="2" id="KW-0732">Signal</keyword>
<name>A0A9D3P1U7_9TELE</name>
<dbReference type="EMBL" id="JAHKSW010000005">
    <property type="protein sequence ID" value="KAG7332084.1"/>
    <property type="molecule type" value="Genomic_DNA"/>
</dbReference>
<protein>
    <recommendedName>
        <fullName evidence="5">Phosphatidylethanolamine-binding protein 4</fullName>
    </recommendedName>
</protein>
<dbReference type="PANTHER" id="PTHR11362">
    <property type="entry name" value="PHOSPHATIDYLETHANOLAMINE-BINDING PROTEIN"/>
    <property type="match status" value="1"/>
</dbReference>
<reference evidence="3 4" key="1">
    <citation type="submission" date="2021-06" db="EMBL/GenBank/DDBJ databases">
        <title>Chromosome-level genome assembly of the red-tail catfish (Hemibagrus wyckioides).</title>
        <authorList>
            <person name="Shao F."/>
        </authorList>
    </citation>
    <scope>NUCLEOTIDE SEQUENCE [LARGE SCALE GENOMIC DNA]</scope>
    <source>
        <strain evidence="3">EC202008001</strain>
        <tissue evidence="3">Blood</tissue>
    </source>
</reference>
<evidence type="ECO:0000256" key="1">
    <source>
        <dbReference type="ARBA" id="ARBA00007091"/>
    </source>
</evidence>
<dbReference type="CDD" id="cd00866">
    <property type="entry name" value="PEBP_euk"/>
    <property type="match status" value="1"/>
</dbReference>
<dbReference type="Pfam" id="PF01161">
    <property type="entry name" value="PBP"/>
    <property type="match status" value="1"/>
</dbReference>
<evidence type="ECO:0000313" key="4">
    <source>
        <dbReference type="Proteomes" id="UP000824219"/>
    </source>
</evidence>
<sequence length="215" mass="24741">MISVIRRSSSYGTRNFEMLFRAFIVLALACTLSTCQLQSGPLHDELLTEEDRGFCRDGLEIRYPDVDIRSCMIIPQEFREKISQEWGPPQVRVATASKKKKYTLIMVDPDAPSRTNPSRANWRHWLLADIEGSSLIAGDIKGRLLSEYTRPTPPKRTGFHRYQFLLYEQNTDQVLSLSQQEQQSLGNWDPQAFVEKFELVGPVASLQFLTQHFKD</sequence>
<proteinExistence type="inferred from homology"/>
<dbReference type="Gene3D" id="3.90.280.10">
    <property type="entry name" value="PEBP-like"/>
    <property type="match status" value="1"/>
</dbReference>
<dbReference type="Proteomes" id="UP000824219">
    <property type="component" value="Linkage Group LG05"/>
</dbReference>
<dbReference type="PROSITE" id="PS01220">
    <property type="entry name" value="PBP"/>
    <property type="match status" value="1"/>
</dbReference>
<dbReference type="InterPro" id="IPR035810">
    <property type="entry name" value="PEBP_euk"/>
</dbReference>
<evidence type="ECO:0000256" key="2">
    <source>
        <dbReference type="SAM" id="SignalP"/>
    </source>
</evidence>
<dbReference type="PANTHER" id="PTHR11362:SF82">
    <property type="entry name" value="PHOSPHATIDYLETHANOLAMINE-BINDING PROTEIN 4"/>
    <property type="match status" value="1"/>
</dbReference>
<dbReference type="InterPro" id="IPR008914">
    <property type="entry name" value="PEBP"/>
</dbReference>
<comment type="caution">
    <text evidence="3">The sequence shown here is derived from an EMBL/GenBank/DDBJ whole genome shotgun (WGS) entry which is preliminary data.</text>
</comment>
<dbReference type="OrthoDB" id="2506647at2759"/>
<evidence type="ECO:0008006" key="5">
    <source>
        <dbReference type="Google" id="ProtNLM"/>
    </source>
</evidence>